<feature type="compositionally biased region" description="Polar residues" evidence="1">
    <location>
        <begin position="597"/>
        <end position="611"/>
    </location>
</feature>
<feature type="compositionally biased region" description="Polar residues" evidence="1">
    <location>
        <begin position="457"/>
        <end position="473"/>
    </location>
</feature>
<dbReference type="Proteomes" id="UP001607302">
    <property type="component" value="Unassembled WGS sequence"/>
</dbReference>
<feature type="compositionally biased region" description="Low complexity" evidence="1">
    <location>
        <begin position="1786"/>
        <end position="1800"/>
    </location>
</feature>
<evidence type="ECO:0000313" key="2">
    <source>
        <dbReference type="EMBL" id="KAL2720226.1"/>
    </source>
</evidence>
<feature type="region of interest" description="Disordered" evidence="1">
    <location>
        <begin position="20"/>
        <end position="50"/>
    </location>
</feature>
<feature type="compositionally biased region" description="Low complexity" evidence="1">
    <location>
        <begin position="420"/>
        <end position="431"/>
    </location>
</feature>
<feature type="compositionally biased region" description="Basic and acidic residues" evidence="1">
    <location>
        <begin position="1497"/>
        <end position="1515"/>
    </location>
</feature>
<feature type="region of interest" description="Disordered" evidence="1">
    <location>
        <begin position="1414"/>
        <end position="1446"/>
    </location>
</feature>
<feature type="region of interest" description="Disordered" evidence="1">
    <location>
        <begin position="589"/>
        <end position="611"/>
    </location>
</feature>
<feature type="compositionally biased region" description="Basic and acidic residues" evidence="1">
    <location>
        <begin position="1165"/>
        <end position="1179"/>
    </location>
</feature>
<sequence>MAKNGRPVIEECNIQEFDKRPRKHNRINKNKERFEETNLPSPPPDPWMSPRCSQHVHSLSVEPPQEEDDIIAYLAGIRTPPPCDSRNSDCLSRNSATSTMAVASLYTEESFEQLDRIYEMAEQILELRDRSSKLFKRVRELERLKVLRTADMRAERAIFANKDISSDLPDEDAGFAESLLDAIISSSRDSHFQFQRRNPRSPSSSRQRSRSLAMSEQSLPRSPNLGNRSALGIEKAIFRNENSGVPKVSKWTRVKAAFKWERACPNDMTDSNIEQTSTTPSTPTTKYLRIPDIASGNWSCTGELSGPSTPLGRSSSAFSSNEDVFDRQRKYISDSADRRMSRVKEIPKKNESTVCNKSAEDDVTVTINDDIVQHASEIRETNQEKPVIRITTESTPEPQVNISNSKSSLSSDKDAEATFKKPTPTLTITIPSSEEEFRNVSSPESTSPLPSSTLDSGQSSPHQVKARQSGQNLTEFKRQRSIVEESSTSKIQRMDSKWNKVRRAFLSNTAFSVPPSPVRVIARQSFLQDESETPRARSCSGSVEDLSKNSLISNTQLETRRDYQALREKLGAEFHQKLIEWERLKRSTGGNMRSARDTFTPSNGTTPSNPHENLLLAEERLAPEFKKKLQEWKRSKKGRRASVSTESQRVNRRRLTDWQLWRYPSKPETKVQEVMGPRRSCGSVGSTGSIGSDSRLYLCEDFVKRMEAWRRLSEASRRPPSARLGFTSGIVDETEFLALDRILSIFGNLEQETQQDSDWFERRSNLIEKSQNFKSGNEILIRTSVGSYRFEGISQEFTRKLYDWEKFRGISPRSSTFRLLGPAYASLIETVNDSTTTDVATTADEEEAFLSGIKRSKSLGNVIEASERTQSFIRRSASLCSLNYLTEKLKETDFMADSPAPDSERRTDTSVDRIIDDFEPEAMIVDIEDVIEETASPLRRVQPHQTPVYSVAASETTSIAVPLGTVTSSHEPSPAILMEVEDDPNKEHWESRNWNLRADLSIRNSSVPGNWLPFWDEKTHFSAYDKTNPKFEEDRYRKSDHCYQHVSDQKTWTTVGWNKTTKYPSERSLELTQNEELFDNNEEEYNCMNLKRNVYILTLIISSFDWNCYYVVETGITFTLSQILCFDSSEVLGIRFGRNNDNNANKTWTMTDECIDTPVHNVSKSEDILTRTTETRTMGEMEEPMELPYENNEEQRSEREELKKDEDENDIDDKNDGKEETPNGNKNERKLSFSYHHQSGSVHTVDNLGNFSGSSTVSSKSGSGFFLNNNVGASEISKEEKDIEEKFCKDKKIFQLRQYTDFNATRCSHDFSSSSIIENKYGNSKEIRNTEISKEEEVAKENLPLVKGIETIRKTEQEQYRSFERISTPFKNGNLEYREPIIRTTPLTVSTHRGARCVERIIINEETLKKIVVPTASSDSTSSSSRSKKDEPSNTSNNHSDLDGACNDNNKLSLEFGSHVVNQNVNNGIRAKQKAESTSRNVFIKTKRMIFSPFRRTSHERDIGESNLNRMERPKSKSKSKSRSASPRTSRHETVPRTPLSLSWTLRSSSKEPETKDDVPFERRGEERSWFQKYHKRTRSGEERVVQNSKIITEKEEKKISTKKVEINTSMRDEEINKEVAYVEEKKVVEKKDEEHKKVYRNPIDDGYEEIIVRETEQNYHLSVPIFEVQEEDETERFTITEDKLPSDLVHKLRILSNAAARRDGRIGSCIATTESRSSRIQRAKEGFLSRRGGPLCQSMLEPLTPVTSNQKDDPPSMDDHKNLTLNIENVNREDTNRDPLVHCPQSSSVSQSPTLSQNSNSKSDLVKSASAGMINVDPDTFGRLASSNRGCESLPRTISKRRDSDGPLARIVNKFRFSKLMRGKDNEDGNMSTISTLCRQSLLIDVRSDLEESYENDQSDEEEDENSKERR</sequence>
<keyword evidence="3" id="KW-1185">Reference proteome</keyword>
<feature type="region of interest" description="Disordered" evidence="1">
    <location>
        <begin position="1776"/>
        <end position="1807"/>
    </location>
</feature>
<accession>A0ABD2AHY1</accession>
<reference evidence="2 3" key="1">
    <citation type="journal article" date="2024" name="Ann. Entomol. Soc. Am.">
        <title>Genomic analyses of the southern and eastern yellowjacket wasps (Hymenoptera: Vespidae) reveal evolutionary signatures of social life.</title>
        <authorList>
            <person name="Catto M.A."/>
            <person name="Caine P.B."/>
            <person name="Orr S.E."/>
            <person name="Hunt B.G."/>
            <person name="Goodisman M.A.D."/>
        </authorList>
    </citation>
    <scope>NUCLEOTIDE SEQUENCE [LARGE SCALE GENOMIC DNA]</scope>
    <source>
        <strain evidence="2">233</strain>
        <tissue evidence="2">Head and thorax</tissue>
    </source>
</reference>
<feature type="compositionally biased region" description="Basic and acidic residues" evidence="1">
    <location>
        <begin position="1193"/>
        <end position="1229"/>
    </location>
</feature>
<feature type="compositionally biased region" description="Basic and acidic residues" evidence="1">
    <location>
        <begin position="1549"/>
        <end position="1563"/>
    </location>
</feature>
<protein>
    <submittedName>
        <fullName evidence="2">Uncharacterized protein</fullName>
    </submittedName>
</protein>
<feature type="region of interest" description="Disordered" evidence="1">
    <location>
        <begin position="1890"/>
        <end position="1912"/>
    </location>
</feature>
<feature type="compositionally biased region" description="Basic and acidic residues" evidence="1">
    <location>
        <begin position="1751"/>
        <end position="1763"/>
    </location>
</feature>
<name>A0ABD2AHY1_VESSQ</name>
<gene>
    <name evidence="2" type="ORF">V1478_010492</name>
</gene>
<feature type="region of interest" description="Disordered" evidence="1">
    <location>
        <begin position="1165"/>
        <end position="1229"/>
    </location>
</feature>
<evidence type="ECO:0000256" key="1">
    <source>
        <dbReference type="SAM" id="MobiDB-lite"/>
    </source>
</evidence>
<feature type="region of interest" description="Disordered" evidence="1">
    <location>
        <begin position="380"/>
        <end position="473"/>
    </location>
</feature>
<organism evidence="2 3">
    <name type="scientific">Vespula squamosa</name>
    <name type="common">Southern yellow jacket</name>
    <name type="synonym">Wasp</name>
    <dbReference type="NCBI Taxonomy" id="30214"/>
    <lineage>
        <taxon>Eukaryota</taxon>
        <taxon>Metazoa</taxon>
        <taxon>Ecdysozoa</taxon>
        <taxon>Arthropoda</taxon>
        <taxon>Hexapoda</taxon>
        <taxon>Insecta</taxon>
        <taxon>Pterygota</taxon>
        <taxon>Neoptera</taxon>
        <taxon>Endopterygota</taxon>
        <taxon>Hymenoptera</taxon>
        <taxon>Apocrita</taxon>
        <taxon>Aculeata</taxon>
        <taxon>Vespoidea</taxon>
        <taxon>Vespidae</taxon>
        <taxon>Vespinae</taxon>
        <taxon>Vespula</taxon>
    </lineage>
</organism>
<proteinExistence type="predicted"/>
<feature type="region of interest" description="Disordered" evidence="1">
    <location>
        <begin position="1727"/>
        <end position="1763"/>
    </location>
</feature>
<feature type="compositionally biased region" description="Polar residues" evidence="1">
    <location>
        <begin position="391"/>
        <end position="402"/>
    </location>
</feature>
<feature type="compositionally biased region" description="Low complexity" evidence="1">
    <location>
        <begin position="441"/>
        <end position="456"/>
    </location>
</feature>
<feature type="compositionally biased region" description="Acidic residues" evidence="1">
    <location>
        <begin position="1892"/>
        <end position="1912"/>
    </location>
</feature>
<comment type="caution">
    <text evidence="2">The sequence shown here is derived from an EMBL/GenBank/DDBJ whole genome shotgun (WGS) entry which is preliminary data.</text>
</comment>
<evidence type="ECO:0000313" key="3">
    <source>
        <dbReference type="Proteomes" id="UP001607302"/>
    </source>
</evidence>
<dbReference type="EMBL" id="JAUDFV010000147">
    <property type="protein sequence ID" value="KAL2720226.1"/>
    <property type="molecule type" value="Genomic_DNA"/>
</dbReference>
<feature type="compositionally biased region" description="Polar residues" evidence="1">
    <location>
        <begin position="212"/>
        <end position="227"/>
    </location>
</feature>
<feature type="region of interest" description="Disordered" evidence="1">
    <location>
        <begin position="1495"/>
        <end position="1563"/>
    </location>
</feature>
<feature type="region of interest" description="Disordered" evidence="1">
    <location>
        <begin position="190"/>
        <end position="227"/>
    </location>
</feature>